<evidence type="ECO:0000313" key="2">
    <source>
        <dbReference type="Proteomes" id="UP000886523"/>
    </source>
</evidence>
<dbReference type="EMBL" id="MU128921">
    <property type="protein sequence ID" value="KAF9518928.1"/>
    <property type="molecule type" value="Genomic_DNA"/>
</dbReference>
<comment type="caution">
    <text evidence="1">The sequence shown here is derived from an EMBL/GenBank/DDBJ whole genome shotgun (WGS) entry which is preliminary data.</text>
</comment>
<evidence type="ECO:0000313" key="1">
    <source>
        <dbReference type="EMBL" id="KAF9518928.1"/>
    </source>
</evidence>
<dbReference type="Proteomes" id="UP000886523">
    <property type="component" value="Unassembled WGS sequence"/>
</dbReference>
<name>A0A9P6B726_9AGAM</name>
<gene>
    <name evidence="1" type="ORF">BS47DRAFT_1482406</name>
</gene>
<sequence length="386" mass="43048">MGTFKVISAHLSAQGVGSRDSASTNILTPFRAVERATGAMDRSWVNVYNTARDIVGEEGGKRMWEEDGGNTVMGRAICQVGSHKKLVSLGSTKLKASVSRAGIPYRNLALRSFPGKPDVRACPCGWDSPPEYDFLVQGLRFLGPLLDALDGAIIILEEFLSPGSWEQVYFFFHRIRQRKAANFERLEDTGAVSTAFRIPYPESSSGVAVYANCQLYRDNKLRPITRFPSFQSPPTSQTAAEQYGKCETRPRFDSESHCASPTHHQRIHGILRTASTHYQPNIACAYAPTAARRPSQFVWFEILSIDNLIYAILKIHFDFPHVVARSTFPPRWSRSPQPLFDESAVPHPPAFTELDAGYVSARGPLSQCFVAQNAKMQRKHRTRGLI</sequence>
<proteinExistence type="predicted"/>
<dbReference type="AlphaFoldDB" id="A0A9P6B726"/>
<reference evidence="1" key="1">
    <citation type="journal article" date="2020" name="Nat. Commun.">
        <title>Large-scale genome sequencing of mycorrhizal fungi provides insights into the early evolution of symbiotic traits.</title>
        <authorList>
            <person name="Miyauchi S."/>
            <person name="Kiss E."/>
            <person name="Kuo A."/>
            <person name="Drula E."/>
            <person name="Kohler A."/>
            <person name="Sanchez-Garcia M."/>
            <person name="Morin E."/>
            <person name="Andreopoulos B."/>
            <person name="Barry K.W."/>
            <person name="Bonito G."/>
            <person name="Buee M."/>
            <person name="Carver A."/>
            <person name="Chen C."/>
            <person name="Cichocki N."/>
            <person name="Clum A."/>
            <person name="Culley D."/>
            <person name="Crous P.W."/>
            <person name="Fauchery L."/>
            <person name="Girlanda M."/>
            <person name="Hayes R.D."/>
            <person name="Keri Z."/>
            <person name="LaButti K."/>
            <person name="Lipzen A."/>
            <person name="Lombard V."/>
            <person name="Magnuson J."/>
            <person name="Maillard F."/>
            <person name="Murat C."/>
            <person name="Nolan M."/>
            <person name="Ohm R.A."/>
            <person name="Pangilinan J."/>
            <person name="Pereira M.F."/>
            <person name="Perotto S."/>
            <person name="Peter M."/>
            <person name="Pfister S."/>
            <person name="Riley R."/>
            <person name="Sitrit Y."/>
            <person name="Stielow J.B."/>
            <person name="Szollosi G."/>
            <person name="Zifcakova L."/>
            <person name="Stursova M."/>
            <person name="Spatafora J.W."/>
            <person name="Tedersoo L."/>
            <person name="Vaario L.M."/>
            <person name="Yamada A."/>
            <person name="Yan M."/>
            <person name="Wang P."/>
            <person name="Xu J."/>
            <person name="Bruns T."/>
            <person name="Baldrian P."/>
            <person name="Vilgalys R."/>
            <person name="Dunand C."/>
            <person name="Henrissat B."/>
            <person name="Grigoriev I.V."/>
            <person name="Hibbett D."/>
            <person name="Nagy L.G."/>
            <person name="Martin F.M."/>
        </authorList>
    </citation>
    <scope>NUCLEOTIDE SEQUENCE</scope>
    <source>
        <strain evidence="1">UP504</strain>
    </source>
</reference>
<organism evidence="1 2">
    <name type="scientific">Hydnum rufescens UP504</name>
    <dbReference type="NCBI Taxonomy" id="1448309"/>
    <lineage>
        <taxon>Eukaryota</taxon>
        <taxon>Fungi</taxon>
        <taxon>Dikarya</taxon>
        <taxon>Basidiomycota</taxon>
        <taxon>Agaricomycotina</taxon>
        <taxon>Agaricomycetes</taxon>
        <taxon>Cantharellales</taxon>
        <taxon>Hydnaceae</taxon>
        <taxon>Hydnum</taxon>
    </lineage>
</organism>
<protein>
    <submittedName>
        <fullName evidence="1">Uncharacterized protein</fullName>
    </submittedName>
</protein>
<keyword evidence="2" id="KW-1185">Reference proteome</keyword>
<accession>A0A9P6B726</accession>